<dbReference type="EMBL" id="PRLG01000018">
    <property type="protein sequence ID" value="PYY29183.1"/>
    <property type="molecule type" value="Genomic_DNA"/>
</dbReference>
<gene>
    <name evidence="9" type="ORF">PIL02S_02127</name>
</gene>
<comment type="cofactor">
    <cofactor evidence="1">
        <name>Mg(2+)</name>
        <dbReference type="ChEBI" id="CHEBI:18420"/>
    </cofactor>
</comment>
<dbReference type="AlphaFoldDB" id="A0A2W0C8E6"/>
<evidence type="ECO:0000259" key="8">
    <source>
        <dbReference type="Pfam" id="PF22624"/>
    </source>
</evidence>
<dbReference type="GO" id="GO:0005829">
    <property type="term" value="C:cytosol"/>
    <property type="evidence" value="ECO:0007669"/>
    <property type="project" value="TreeGrafter"/>
</dbReference>
<dbReference type="PANTHER" id="PTHR12215:SF10">
    <property type="entry name" value="L-AMINOADIPATE-SEMIALDEHYDE DEHYDROGENASE-PHOSPHOPANTETHEINYL TRANSFERASE"/>
    <property type="match status" value="1"/>
</dbReference>
<evidence type="ECO:0000259" key="7">
    <source>
        <dbReference type="Pfam" id="PF01648"/>
    </source>
</evidence>
<evidence type="ECO:0000256" key="3">
    <source>
        <dbReference type="ARBA" id="ARBA00022679"/>
    </source>
</evidence>
<dbReference type="Gene3D" id="3.90.470.20">
    <property type="entry name" value="4'-phosphopantetheinyl transferase domain"/>
    <property type="match status" value="2"/>
</dbReference>
<reference evidence="9 10" key="1">
    <citation type="submission" date="2018-01" db="EMBL/GenBank/DDBJ databases">
        <title>Genome sequence of the PGP bacterium Paenibacillus illinoisensis E3.</title>
        <authorList>
            <person name="Rolli E."/>
            <person name="Marasco R."/>
            <person name="Bessem C."/>
            <person name="Michoud G."/>
            <person name="Gaiarsa S."/>
            <person name="Borin S."/>
            <person name="Daffonchio D."/>
        </authorList>
    </citation>
    <scope>NUCLEOTIDE SEQUENCE [LARGE SCALE GENOMIC DNA]</scope>
    <source>
        <strain evidence="9 10">E3</strain>
    </source>
</reference>
<keyword evidence="4" id="KW-0479">Metal-binding</keyword>
<dbReference type="NCBIfam" id="TIGR00556">
    <property type="entry name" value="pantethn_trn"/>
    <property type="match status" value="1"/>
</dbReference>
<dbReference type="GO" id="GO:0008897">
    <property type="term" value="F:holo-[acyl-carrier-protein] synthase activity"/>
    <property type="evidence" value="ECO:0007669"/>
    <property type="project" value="InterPro"/>
</dbReference>
<sequence length="230" mass="25727">MINIQVLRIPAEIPNEVWHWLLALVSAERRQQAARFVHQADAYRSVLGEALARVTLGKWTGSRPGDLVFIRNTYGKPSLISHPDLPFNVSHSGDWVAVISGGEAPLGVDVEKISPIDMTIAERFFTPLESQNLAAESAEQQLETFYQLWTLKESYIKAIGMGLSMPLNSFSMLRGMDGHWYCPEAPTYQFLSQRLDEGHMLAATGSVAMELPTQPDVITIEELYSFILCM</sequence>
<evidence type="ECO:0000256" key="4">
    <source>
        <dbReference type="ARBA" id="ARBA00022723"/>
    </source>
</evidence>
<dbReference type="SUPFAM" id="SSF56214">
    <property type="entry name" value="4'-phosphopantetheinyl transferase"/>
    <property type="match status" value="2"/>
</dbReference>
<dbReference type="InterPro" id="IPR055066">
    <property type="entry name" value="AASDHPPT_N"/>
</dbReference>
<evidence type="ECO:0000256" key="1">
    <source>
        <dbReference type="ARBA" id="ARBA00001946"/>
    </source>
</evidence>
<dbReference type="InterPro" id="IPR050559">
    <property type="entry name" value="P-Pant_transferase_sf"/>
</dbReference>
<feature type="domain" description="4'-phosphopantetheinyl transferase N-terminal" evidence="8">
    <location>
        <begin position="16"/>
        <end position="100"/>
    </location>
</feature>
<dbReference type="InterPro" id="IPR004568">
    <property type="entry name" value="Ppantetheine-prot_Trfase_dom"/>
</dbReference>
<dbReference type="Pfam" id="PF22624">
    <property type="entry name" value="AASDHPPT_N"/>
    <property type="match status" value="1"/>
</dbReference>
<dbReference type="Pfam" id="PF01648">
    <property type="entry name" value="ACPS"/>
    <property type="match status" value="1"/>
</dbReference>
<name>A0A2W0C8E6_9BACL</name>
<keyword evidence="6" id="KW-0045">Antibiotic biosynthesis</keyword>
<dbReference type="OrthoDB" id="9808281at2"/>
<dbReference type="InterPro" id="IPR037143">
    <property type="entry name" value="4-PPantetheinyl_Trfase_dom_sf"/>
</dbReference>
<comment type="caution">
    <text evidence="9">The sequence shown here is derived from an EMBL/GenBank/DDBJ whole genome shotgun (WGS) entry which is preliminary data.</text>
</comment>
<keyword evidence="3 9" id="KW-0808">Transferase</keyword>
<dbReference type="EC" id="2.7.8.-" evidence="9"/>
<accession>A0A2W0C8E6</accession>
<organism evidence="9 10">
    <name type="scientific">Paenibacillus illinoisensis</name>
    <dbReference type="NCBI Taxonomy" id="59845"/>
    <lineage>
        <taxon>Bacteria</taxon>
        <taxon>Bacillati</taxon>
        <taxon>Bacillota</taxon>
        <taxon>Bacilli</taxon>
        <taxon>Bacillales</taxon>
        <taxon>Paenibacillaceae</taxon>
        <taxon>Paenibacillus</taxon>
    </lineage>
</organism>
<feature type="domain" description="4'-phosphopantetheinyl transferase" evidence="7">
    <location>
        <begin position="105"/>
        <end position="181"/>
    </location>
</feature>
<evidence type="ECO:0000256" key="2">
    <source>
        <dbReference type="ARBA" id="ARBA00010990"/>
    </source>
</evidence>
<dbReference type="GO" id="GO:0006633">
    <property type="term" value="P:fatty acid biosynthetic process"/>
    <property type="evidence" value="ECO:0007669"/>
    <property type="project" value="InterPro"/>
</dbReference>
<evidence type="ECO:0000313" key="9">
    <source>
        <dbReference type="EMBL" id="PYY29183.1"/>
    </source>
</evidence>
<dbReference type="Proteomes" id="UP000247459">
    <property type="component" value="Unassembled WGS sequence"/>
</dbReference>
<keyword evidence="5" id="KW-0460">Magnesium</keyword>
<comment type="similarity">
    <text evidence="2">Belongs to the P-Pant transferase superfamily. Gsp/Sfp/HetI/AcpT family.</text>
</comment>
<dbReference type="PANTHER" id="PTHR12215">
    <property type="entry name" value="PHOSPHOPANTETHEINE TRANSFERASE"/>
    <property type="match status" value="1"/>
</dbReference>
<evidence type="ECO:0000256" key="5">
    <source>
        <dbReference type="ARBA" id="ARBA00022842"/>
    </source>
</evidence>
<evidence type="ECO:0000313" key="10">
    <source>
        <dbReference type="Proteomes" id="UP000247459"/>
    </source>
</evidence>
<dbReference type="InterPro" id="IPR008278">
    <property type="entry name" value="4-PPantetheinyl_Trfase_dom"/>
</dbReference>
<proteinExistence type="inferred from homology"/>
<dbReference type="GO" id="GO:0019878">
    <property type="term" value="P:lysine biosynthetic process via aminoadipic acid"/>
    <property type="evidence" value="ECO:0007669"/>
    <property type="project" value="TreeGrafter"/>
</dbReference>
<dbReference type="GO" id="GO:0000287">
    <property type="term" value="F:magnesium ion binding"/>
    <property type="evidence" value="ECO:0007669"/>
    <property type="project" value="InterPro"/>
</dbReference>
<protein>
    <submittedName>
        <fullName evidence="9">4'-phosphopantetheinyl transferase</fullName>
        <ecNumber evidence="9">2.7.8.-</ecNumber>
    </submittedName>
</protein>
<evidence type="ECO:0000256" key="6">
    <source>
        <dbReference type="ARBA" id="ARBA00023194"/>
    </source>
</evidence>
<dbReference type="GO" id="GO:0017000">
    <property type="term" value="P:antibiotic biosynthetic process"/>
    <property type="evidence" value="ECO:0007669"/>
    <property type="project" value="UniProtKB-KW"/>
</dbReference>
<dbReference type="RefSeq" id="WP_110758311.1">
    <property type="nucleotide sequence ID" value="NZ_PRLG01000018.1"/>
</dbReference>